<feature type="signal peptide" evidence="2">
    <location>
        <begin position="1"/>
        <end position="18"/>
    </location>
</feature>
<gene>
    <name evidence="3" type="ORF">HK105_206202</name>
</gene>
<evidence type="ECO:0000313" key="4">
    <source>
        <dbReference type="Proteomes" id="UP001527925"/>
    </source>
</evidence>
<feature type="chain" id="PRO_5047326175" evidence="2">
    <location>
        <begin position="19"/>
        <end position="429"/>
    </location>
</feature>
<feature type="region of interest" description="Disordered" evidence="1">
    <location>
        <begin position="378"/>
        <end position="429"/>
    </location>
</feature>
<dbReference type="EMBL" id="JADGIZ020000035">
    <property type="protein sequence ID" value="KAL2914257.1"/>
    <property type="molecule type" value="Genomic_DNA"/>
</dbReference>
<name>A0ABR4N404_9FUNG</name>
<feature type="compositionally biased region" description="Pro residues" evidence="1">
    <location>
        <begin position="389"/>
        <end position="403"/>
    </location>
</feature>
<reference evidence="3 4" key="1">
    <citation type="submission" date="2023-09" db="EMBL/GenBank/DDBJ databases">
        <title>Pangenome analysis of Batrachochytrium dendrobatidis and related Chytrids.</title>
        <authorList>
            <person name="Yacoub M.N."/>
            <person name="Stajich J.E."/>
            <person name="James T.Y."/>
        </authorList>
    </citation>
    <scope>NUCLEOTIDE SEQUENCE [LARGE SCALE GENOMIC DNA]</scope>
    <source>
        <strain evidence="3 4">JEL0888</strain>
    </source>
</reference>
<dbReference type="Proteomes" id="UP001527925">
    <property type="component" value="Unassembled WGS sequence"/>
</dbReference>
<keyword evidence="4" id="KW-1185">Reference proteome</keyword>
<accession>A0ABR4N404</accession>
<protein>
    <submittedName>
        <fullName evidence="3">Uncharacterized protein</fullName>
    </submittedName>
</protein>
<evidence type="ECO:0000313" key="3">
    <source>
        <dbReference type="EMBL" id="KAL2914257.1"/>
    </source>
</evidence>
<evidence type="ECO:0000256" key="2">
    <source>
        <dbReference type="SAM" id="SignalP"/>
    </source>
</evidence>
<feature type="compositionally biased region" description="Basic residues" evidence="1">
    <location>
        <begin position="410"/>
        <end position="429"/>
    </location>
</feature>
<organism evidence="3 4">
    <name type="scientific">Polyrhizophydium stewartii</name>
    <dbReference type="NCBI Taxonomy" id="2732419"/>
    <lineage>
        <taxon>Eukaryota</taxon>
        <taxon>Fungi</taxon>
        <taxon>Fungi incertae sedis</taxon>
        <taxon>Chytridiomycota</taxon>
        <taxon>Chytridiomycota incertae sedis</taxon>
        <taxon>Chytridiomycetes</taxon>
        <taxon>Rhizophydiales</taxon>
        <taxon>Rhizophydiales incertae sedis</taxon>
        <taxon>Polyrhizophydium</taxon>
    </lineage>
</organism>
<proteinExistence type="predicted"/>
<comment type="caution">
    <text evidence="3">The sequence shown here is derived from an EMBL/GenBank/DDBJ whole genome shotgun (WGS) entry which is preliminary data.</text>
</comment>
<keyword evidence="2" id="KW-0732">Signal</keyword>
<sequence>MLAALIALLATTAASASAAVCTIQVPADPLSAKGLATPYLVSGCDQANADQTSFVQGAVYDPNAKTLFVYNPLVINMGTQPAVAPVVPKLPPGAIVGLWFGTNSAAIHLTGPGVKQGNCVNGLSNSDFGQFAACNAEAFFAAAQNAKDIPTLGTARDGEACPTVRDFSIVDQDQSDNVVTNYIIAKDGRLAQNTAANRAKLGTTIVENGSDNLLLVRTLEALGCKPFVAPDLADPGNSLPALPLNELQAQKFQRAPVAVVPIDDPMVLVDGKQSAAKTTLYRKQVFQRVADANNDGAAQYCKEIIRIAPTRLAKGKPFKVKAASLNADVGNTLFSFLAARLQTTLGPDGLNCLALLKVTSPVVLQKDAKGVAIDASFVPSRPAGEPTPTTKPGPKPTMTPAPKPTCASRPPKHTHKPAYNKRHRQRRAY</sequence>
<evidence type="ECO:0000256" key="1">
    <source>
        <dbReference type="SAM" id="MobiDB-lite"/>
    </source>
</evidence>